<gene>
    <name evidence="2" type="ORF">HMPREF0004_3923</name>
</gene>
<dbReference type="EMBL" id="ADMS01000091">
    <property type="protein sequence ID" value="EFF74741.1"/>
    <property type="molecule type" value="Genomic_DNA"/>
</dbReference>
<reference evidence="3" key="1">
    <citation type="submission" date="2010-03" db="EMBL/GenBank/DDBJ databases">
        <title>Complete sequence of Mobiluncus curtisii ATCC 43063.</title>
        <authorList>
            <person name="Muzny D."/>
            <person name="Qin X."/>
            <person name="Deng J."/>
            <person name="Jiang H."/>
            <person name="Liu Y."/>
            <person name="Qu J."/>
            <person name="Song X.-Z."/>
            <person name="Zhang L."/>
            <person name="Thornton R."/>
            <person name="Coyle M."/>
            <person name="Francisco L."/>
            <person name="Jackson L."/>
            <person name="Javaid M."/>
            <person name="Korchina V."/>
            <person name="Kovar C."/>
            <person name="Mata R."/>
            <person name="Mathew T."/>
            <person name="Ngo R."/>
            <person name="Nguyen L."/>
            <person name="Nguyen N."/>
            <person name="Okwuonu G."/>
            <person name="Ongeri F."/>
            <person name="Pham C."/>
            <person name="Simmons D."/>
            <person name="Wilczek-Boney K."/>
            <person name="Hale W."/>
            <person name="Jakkamsetti A."/>
            <person name="Pham P."/>
            <person name="Ruth R."/>
            <person name="San Lucas F."/>
            <person name="Warren J."/>
            <person name="Zhang J."/>
            <person name="Zhao Z."/>
            <person name="Zhou C."/>
            <person name="Zhu D."/>
            <person name="Lee S."/>
            <person name="Bess C."/>
            <person name="Blankenburg K."/>
            <person name="Forbes L."/>
            <person name="Fu Q."/>
            <person name="Gubbala S."/>
            <person name="Hirani K."/>
            <person name="Jayaseelan J.C."/>
            <person name="Lara F."/>
            <person name="Munidasa M."/>
            <person name="Palculict T."/>
            <person name="Patil S."/>
            <person name="Pu L.-L."/>
            <person name="Saada N."/>
            <person name="Tang L."/>
            <person name="Weissenberger G."/>
            <person name="Zhu Y."/>
            <person name="Hemphill L."/>
            <person name="Shang Y."/>
            <person name="Youmans B."/>
            <person name="Ayvaz T."/>
            <person name="Ross M."/>
            <person name="Santibanez J."/>
            <person name="Aqrawi P."/>
            <person name="Gross S."/>
            <person name="Joshi V."/>
            <person name="Fowler G."/>
            <person name="Nazareth L."/>
            <person name="Reid J."/>
            <person name="Worley K."/>
            <person name="Petrosino J."/>
            <person name="Highlander S."/>
            <person name="Gibbs R."/>
            <person name="Gibbs R."/>
        </authorList>
    </citation>
    <scope>NUCLEOTIDE SEQUENCE [LARGE SCALE GENOMIC DNA]</scope>
    <source>
        <strain evidence="3">ATCC 43553</strain>
    </source>
</reference>
<dbReference type="Proteomes" id="UP000004510">
    <property type="component" value="Unassembled WGS sequence"/>
</dbReference>
<feature type="transmembrane region" description="Helical" evidence="1">
    <location>
        <begin position="12"/>
        <end position="37"/>
    </location>
</feature>
<evidence type="ECO:0000256" key="1">
    <source>
        <dbReference type="SAM" id="Phobius"/>
    </source>
</evidence>
<dbReference type="HOGENOM" id="CLU_1340812_0_0_4"/>
<name>D4XEM6_9BURK</name>
<keyword evidence="1" id="KW-0812">Transmembrane</keyword>
<evidence type="ECO:0000313" key="3">
    <source>
        <dbReference type="Proteomes" id="UP000004510"/>
    </source>
</evidence>
<proteinExistence type="predicted"/>
<keyword evidence="1" id="KW-0472">Membrane</keyword>
<comment type="caution">
    <text evidence="2">The sequence shown here is derived from an EMBL/GenBank/DDBJ whole genome shotgun (WGS) entry which is preliminary data.</text>
</comment>
<organism evidence="2 3">
    <name type="scientific">Achromobacter piechaudii ATCC 43553</name>
    <dbReference type="NCBI Taxonomy" id="742159"/>
    <lineage>
        <taxon>Bacteria</taxon>
        <taxon>Pseudomonadati</taxon>
        <taxon>Pseudomonadota</taxon>
        <taxon>Betaproteobacteria</taxon>
        <taxon>Burkholderiales</taxon>
        <taxon>Alcaligenaceae</taxon>
        <taxon>Achromobacter</taxon>
    </lineage>
</organism>
<sequence>MPKGSISKIEKIHLGTQILTQATTMIAAIVVAVWAYYSTVYVKKEREITEYTLKELEQKTSQRAHIQAKVESSVKKLPDGGNLVVVQVNLFNLGAKESRVILDEHALVLVPVIFVEGKPTFQSSVSLQSGRYTGSLARMPLNFVDVGAGESHEFTFVQKIEKPGIYLIHFLALNDAKRPVETFSISGLPPYRYAVGVDQYLIVN</sequence>
<keyword evidence="1" id="KW-1133">Transmembrane helix</keyword>
<protein>
    <submittedName>
        <fullName evidence="2">Uncharacterized protein</fullName>
    </submittedName>
</protein>
<evidence type="ECO:0000313" key="2">
    <source>
        <dbReference type="EMBL" id="EFF74741.1"/>
    </source>
</evidence>
<dbReference type="eggNOG" id="ENOG5033X1D">
    <property type="taxonomic scope" value="Bacteria"/>
</dbReference>
<dbReference type="AlphaFoldDB" id="D4XEM6"/>
<accession>D4XEM6</accession>